<accession>A0ABV5NA18</accession>
<comment type="caution">
    <text evidence="1">The sequence shown here is derived from an EMBL/GenBank/DDBJ whole genome shotgun (WGS) entry which is preliminary data.</text>
</comment>
<evidence type="ECO:0000313" key="1">
    <source>
        <dbReference type="EMBL" id="MFB9466629.1"/>
    </source>
</evidence>
<dbReference type="RefSeq" id="WP_381349621.1">
    <property type="nucleotide sequence ID" value="NZ_JBHMCY010000074.1"/>
</dbReference>
<evidence type="ECO:0000313" key="2">
    <source>
        <dbReference type="Proteomes" id="UP001589709"/>
    </source>
</evidence>
<gene>
    <name evidence="1" type="ORF">ACFF45_29015</name>
</gene>
<dbReference type="EMBL" id="JBHMCY010000074">
    <property type="protein sequence ID" value="MFB9466629.1"/>
    <property type="molecule type" value="Genomic_DNA"/>
</dbReference>
<dbReference type="Proteomes" id="UP001589709">
    <property type="component" value="Unassembled WGS sequence"/>
</dbReference>
<proteinExistence type="predicted"/>
<reference evidence="1 2" key="1">
    <citation type="submission" date="2024-09" db="EMBL/GenBank/DDBJ databases">
        <authorList>
            <person name="Sun Q."/>
            <person name="Mori K."/>
        </authorList>
    </citation>
    <scope>NUCLEOTIDE SEQUENCE [LARGE SCALE GENOMIC DNA]</scope>
    <source>
        <strain evidence="1 2">JCM 6917</strain>
    </source>
</reference>
<organism evidence="1 2">
    <name type="scientific">Streptomyces cinereospinus</name>
    <dbReference type="NCBI Taxonomy" id="285561"/>
    <lineage>
        <taxon>Bacteria</taxon>
        <taxon>Bacillati</taxon>
        <taxon>Actinomycetota</taxon>
        <taxon>Actinomycetes</taxon>
        <taxon>Kitasatosporales</taxon>
        <taxon>Streptomycetaceae</taxon>
        <taxon>Streptomyces</taxon>
    </lineage>
</organism>
<keyword evidence="2" id="KW-1185">Reference proteome</keyword>
<name>A0ABV5NA18_9ACTN</name>
<protein>
    <submittedName>
        <fullName evidence="1">Uncharacterized protein</fullName>
    </submittedName>
</protein>
<sequence>MRAANRIRKLGDGVMVDSHTTDVAIEIARNKDGSVVVFPALSA</sequence>